<accession>A0ABS0KMA3</accession>
<comment type="caution">
    <text evidence="2">The sequence shown here is derived from an EMBL/GenBank/DDBJ whole genome shotgun (WGS) entry which is preliminary data.</text>
</comment>
<gene>
    <name evidence="2" type="ORF">I5I61_13695</name>
</gene>
<feature type="signal peptide" evidence="1">
    <location>
        <begin position="1"/>
        <end position="22"/>
    </location>
</feature>
<sequence>MRGLVRAATLSVMTVMSSTVFALDQGELNEVYRRALEDNGPNLDYQHAIDVRSIKKDWKDNPARAQIKYGKAQTYLGSLRTVDVRNGSDGDLILEDGSKMGVRAVLFQYQLYPWEKKNGKWTPTGAVTTLDFSAKYDKGQRFFLMCKQAQPDFLFDCLAMPDEVARD</sequence>
<evidence type="ECO:0000313" key="3">
    <source>
        <dbReference type="Proteomes" id="UP000608450"/>
    </source>
</evidence>
<organism evidence="2 3">
    <name type="scientific">Pseudomonas nitroreducens</name>
    <dbReference type="NCBI Taxonomy" id="46680"/>
    <lineage>
        <taxon>Bacteria</taxon>
        <taxon>Pseudomonadati</taxon>
        <taxon>Pseudomonadota</taxon>
        <taxon>Gammaproteobacteria</taxon>
        <taxon>Pseudomonadales</taxon>
        <taxon>Pseudomonadaceae</taxon>
        <taxon>Pseudomonas</taxon>
    </lineage>
</organism>
<dbReference type="EMBL" id="JADTFC010000030">
    <property type="protein sequence ID" value="MBG6288500.1"/>
    <property type="molecule type" value="Genomic_DNA"/>
</dbReference>
<dbReference type="Proteomes" id="UP000608450">
    <property type="component" value="Unassembled WGS sequence"/>
</dbReference>
<keyword evidence="1" id="KW-0732">Signal</keyword>
<proteinExistence type="predicted"/>
<evidence type="ECO:0000313" key="2">
    <source>
        <dbReference type="EMBL" id="MBG6288500.1"/>
    </source>
</evidence>
<protein>
    <submittedName>
        <fullName evidence="2">Uncharacterized protein</fullName>
    </submittedName>
</protein>
<feature type="chain" id="PRO_5046305529" evidence="1">
    <location>
        <begin position="23"/>
        <end position="167"/>
    </location>
</feature>
<name>A0ABS0KMA3_PSENT</name>
<dbReference type="RefSeq" id="WP_196912792.1">
    <property type="nucleotide sequence ID" value="NZ_JADTFC010000030.1"/>
</dbReference>
<evidence type="ECO:0000256" key="1">
    <source>
        <dbReference type="SAM" id="SignalP"/>
    </source>
</evidence>
<keyword evidence="3" id="KW-1185">Reference proteome</keyword>
<reference evidence="2 3" key="1">
    <citation type="submission" date="2020-11" db="EMBL/GenBank/DDBJ databases">
        <title>Enhanced detection system for hospital associated transmission using whole genome sequencing surveillance.</title>
        <authorList>
            <person name="Harrison L.H."/>
            <person name="Van Tyne D."/>
            <person name="Marsh J.W."/>
            <person name="Griffith M.P."/>
            <person name="Snyder D.J."/>
            <person name="Cooper V.S."/>
            <person name="Mustapha M."/>
        </authorList>
    </citation>
    <scope>NUCLEOTIDE SEQUENCE [LARGE SCALE GENOMIC DNA]</scope>
    <source>
        <strain evidence="2 3">PSA00705</strain>
    </source>
</reference>